<gene>
    <name evidence="1" type="ORF">HPB50_021135</name>
</gene>
<accession>A0ACB7TNN4</accession>
<name>A0ACB7TNN4_HYAAI</name>
<reference evidence="1" key="1">
    <citation type="submission" date="2020-05" db="EMBL/GenBank/DDBJ databases">
        <title>Large-scale comparative analyses of tick genomes elucidate their genetic diversity and vector capacities.</title>
        <authorList>
            <person name="Jia N."/>
            <person name="Wang J."/>
            <person name="Shi W."/>
            <person name="Du L."/>
            <person name="Sun Y."/>
            <person name="Zhan W."/>
            <person name="Jiang J."/>
            <person name="Wang Q."/>
            <person name="Zhang B."/>
            <person name="Ji P."/>
            <person name="Sakyi L.B."/>
            <person name="Cui X."/>
            <person name="Yuan T."/>
            <person name="Jiang B."/>
            <person name="Yang W."/>
            <person name="Lam T.T.-Y."/>
            <person name="Chang Q."/>
            <person name="Ding S."/>
            <person name="Wang X."/>
            <person name="Zhu J."/>
            <person name="Ruan X."/>
            <person name="Zhao L."/>
            <person name="Wei J."/>
            <person name="Que T."/>
            <person name="Du C."/>
            <person name="Cheng J."/>
            <person name="Dai P."/>
            <person name="Han X."/>
            <person name="Huang E."/>
            <person name="Gao Y."/>
            <person name="Liu J."/>
            <person name="Shao H."/>
            <person name="Ye R."/>
            <person name="Li L."/>
            <person name="Wei W."/>
            <person name="Wang X."/>
            <person name="Wang C."/>
            <person name="Yang T."/>
            <person name="Huo Q."/>
            <person name="Li W."/>
            <person name="Guo W."/>
            <person name="Chen H."/>
            <person name="Zhou L."/>
            <person name="Ni X."/>
            <person name="Tian J."/>
            <person name="Zhou Y."/>
            <person name="Sheng Y."/>
            <person name="Liu T."/>
            <person name="Pan Y."/>
            <person name="Xia L."/>
            <person name="Li J."/>
            <person name="Zhao F."/>
            <person name="Cao W."/>
        </authorList>
    </citation>
    <scope>NUCLEOTIDE SEQUENCE</scope>
    <source>
        <strain evidence="1">Hyas-2018</strain>
    </source>
</reference>
<sequence length="118" mass="13272">MTEFWWAACLSKVLKRGRKQSRTDESASKTKTNRPRGLVVTGEVVLSEEVAAVLNKGTKYSHETSVSAHDLLALSRSILQKTDSERKERCLLERVEALKKTVDTKVTKPAKYPTRNVV</sequence>
<evidence type="ECO:0000313" key="1">
    <source>
        <dbReference type="EMBL" id="KAH6947759.1"/>
    </source>
</evidence>
<proteinExistence type="predicted"/>
<dbReference type="EMBL" id="CM023481">
    <property type="protein sequence ID" value="KAH6947759.1"/>
    <property type="molecule type" value="Genomic_DNA"/>
</dbReference>
<evidence type="ECO:0000313" key="2">
    <source>
        <dbReference type="Proteomes" id="UP000821845"/>
    </source>
</evidence>
<organism evidence="1 2">
    <name type="scientific">Hyalomma asiaticum</name>
    <name type="common">Tick</name>
    <dbReference type="NCBI Taxonomy" id="266040"/>
    <lineage>
        <taxon>Eukaryota</taxon>
        <taxon>Metazoa</taxon>
        <taxon>Ecdysozoa</taxon>
        <taxon>Arthropoda</taxon>
        <taxon>Chelicerata</taxon>
        <taxon>Arachnida</taxon>
        <taxon>Acari</taxon>
        <taxon>Parasitiformes</taxon>
        <taxon>Ixodida</taxon>
        <taxon>Ixodoidea</taxon>
        <taxon>Ixodidae</taxon>
        <taxon>Hyalomminae</taxon>
        <taxon>Hyalomma</taxon>
    </lineage>
</organism>
<comment type="caution">
    <text evidence="1">The sequence shown here is derived from an EMBL/GenBank/DDBJ whole genome shotgun (WGS) entry which is preliminary data.</text>
</comment>
<dbReference type="Proteomes" id="UP000821845">
    <property type="component" value="Chromosome 1"/>
</dbReference>
<keyword evidence="2" id="KW-1185">Reference proteome</keyword>
<protein>
    <submittedName>
        <fullName evidence="1">Uncharacterized protein</fullName>
    </submittedName>
</protein>